<evidence type="ECO:0000256" key="7">
    <source>
        <dbReference type="RuleBase" id="RU000461"/>
    </source>
</evidence>
<reference evidence="9 10" key="1">
    <citation type="submission" date="2015-01" db="EMBL/GenBank/DDBJ databases">
        <title>The Genome Sequence of Exophiala spinifera CBS89968.</title>
        <authorList>
            <consortium name="The Broad Institute Genomics Platform"/>
            <person name="Cuomo C."/>
            <person name="de Hoog S."/>
            <person name="Gorbushina A."/>
            <person name="Stielow B."/>
            <person name="Teixiera M."/>
            <person name="Abouelleil A."/>
            <person name="Chapman S.B."/>
            <person name="Priest M."/>
            <person name="Young S.K."/>
            <person name="Wortman J."/>
            <person name="Nusbaum C."/>
            <person name="Birren B."/>
        </authorList>
    </citation>
    <scope>NUCLEOTIDE SEQUENCE [LARGE SCALE GENOMIC DNA]</scope>
    <source>
        <strain evidence="9 10">CBS 89968</strain>
    </source>
</reference>
<dbReference type="SUPFAM" id="SSF48264">
    <property type="entry name" value="Cytochrome P450"/>
    <property type="match status" value="1"/>
</dbReference>
<feature type="signal peptide" evidence="8">
    <location>
        <begin position="1"/>
        <end position="19"/>
    </location>
</feature>
<organism evidence="9 10">
    <name type="scientific">Exophiala spinifera</name>
    <dbReference type="NCBI Taxonomy" id="91928"/>
    <lineage>
        <taxon>Eukaryota</taxon>
        <taxon>Fungi</taxon>
        <taxon>Dikarya</taxon>
        <taxon>Ascomycota</taxon>
        <taxon>Pezizomycotina</taxon>
        <taxon>Eurotiomycetes</taxon>
        <taxon>Chaetothyriomycetidae</taxon>
        <taxon>Chaetothyriales</taxon>
        <taxon>Herpotrichiellaceae</taxon>
        <taxon>Exophiala</taxon>
    </lineage>
</organism>
<comment type="similarity">
    <text evidence="2 7">Belongs to the cytochrome P450 family.</text>
</comment>
<dbReference type="PANTHER" id="PTHR24305">
    <property type="entry name" value="CYTOCHROME P450"/>
    <property type="match status" value="1"/>
</dbReference>
<comment type="cofactor">
    <cofactor evidence="1 6">
        <name>heme</name>
        <dbReference type="ChEBI" id="CHEBI:30413"/>
    </cofactor>
</comment>
<dbReference type="EMBL" id="KN847492">
    <property type="protein sequence ID" value="KIW19442.1"/>
    <property type="molecule type" value="Genomic_DNA"/>
</dbReference>
<evidence type="ECO:0000256" key="5">
    <source>
        <dbReference type="ARBA" id="ARBA00023004"/>
    </source>
</evidence>
<keyword evidence="4 7" id="KW-0560">Oxidoreductase</keyword>
<evidence type="ECO:0008006" key="11">
    <source>
        <dbReference type="Google" id="ProtNLM"/>
    </source>
</evidence>
<keyword evidence="8" id="KW-0732">Signal</keyword>
<dbReference type="STRING" id="91928.A0A0D2A3H5"/>
<dbReference type="AlphaFoldDB" id="A0A0D2A3H5"/>
<sequence>MSPLVAVLVVLTALLLSTTYHKYSRLSHIPGPFWARFTGFWITWKLWHHESMADIMLDLDRKYGPVVLIAPNNVVFSDPVVIPIIYATARPYKKALSYEPATPLVNGRLQDSFVTTRDEARVSAIKKHINSAFTAAAIGSYESHVDEGIRLFISRVRDAAAQDNKVDFVRWMKLFSFETLCRIAFSDGNFSEQDVQDTLRGAIERFDHWYFWFFLPKLEKLLFKNPFVLGSRGSSLLGRRAVARVQERHAVGGVGMHSDLLESYLKGNRKAPDTFTEGTVVGLVISTIHAGSETTGSTLTDVIRQLLLHPQCLKDLVTELEAAQLTSPPTFASVSKLEYLEAVIKESMRLNLVSHAPLEREVPDGGANIGGVHIPGGTAVALNVQGLSLREDVWGSEPEEFRPHRWLKADQGQRARMERAWSGFGHGKRMCIGQHIAWIEMKKLLPEILLNFDMKLVYPDHPVKYYNTIVGVPTEMWLDIHLRNRELIT</sequence>
<dbReference type="GO" id="GO:0020037">
    <property type="term" value="F:heme binding"/>
    <property type="evidence" value="ECO:0007669"/>
    <property type="project" value="InterPro"/>
</dbReference>
<evidence type="ECO:0000313" key="9">
    <source>
        <dbReference type="EMBL" id="KIW19442.1"/>
    </source>
</evidence>
<evidence type="ECO:0000313" key="10">
    <source>
        <dbReference type="Proteomes" id="UP000053328"/>
    </source>
</evidence>
<dbReference type="InterPro" id="IPR050121">
    <property type="entry name" value="Cytochrome_P450_monoxygenase"/>
</dbReference>
<protein>
    <recommendedName>
        <fullName evidence="11">Pisatin demethylase</fullName>
    </recommendedName>
</protein>
<keyword evidence="6 7" id="KW-0349">Heme</keyword>
<dbReference type="InterPro" id="IPR001128">
    <property type="entry name" value="Cyt_P450"/>
</dbReference>
<dbReference type="InterPro" id="IPR017972">
    <property type="entry name" value="Cyt_P450_CS"/>
</dbReference>
<evidence type="ECO:0000256" key="8">
    <source>
        <dbReference type="SAM" id="SignalP"/>
    </source>
</evidence>
<dbReference type="GO" id="GO:0005506">
    <property type="term" value="F:iron ion binding"/>
    <property type="evidence" value="ECO:0007669"/>
    <property type="project" value="InterPro"/>
</dbReference>
<feature type="binding site" description="axial binding residue" evidence="6">
    <location>
        <position position="431"/>
    </location>
    <ligand>
        <name>heme</name>
        <dbReference type="ChEBI" id="CHEBI:30413"/>
    </ligand>
    <ligandPart>
        <name>Fe</name>
        <dbReference type="ChEBI" id="CHEBI:18248"/>
    </ligandPart>
</feature>
<keyword evidence="7" id="KW-0503">Monooxygenase</keyword>
<dbReference type="HOGENOM" id="CLU_001570_14_0_1"/>
<dbReference type="InterPro" id="IPR036396">
    <property type="entry name" value="Cyt_P450_sf"/>
</dbReference>
<evidence type="ECO:0000256" key="2">
    <source>
        <dbReference type="ARBA" id="ARBA00010617"/>
    </source>
</evidence>
<dbReference type="PRINTS" id="PR00463">
    <property type="entry name" value="EP450I"/>
</dbReference>
<dbReference type="RefSeq" id="XP_016239658.1">
    <property type="nucleotide sequence ID" value="XM_016374382.1"/>
</dbReference>
<evidence type="ECO:0000256" key="4">
    <source>
        <dbReference type="ARBA" id="ARBA00023002"/>
    </source>
</evidence>
<gene>
    <name evidence="9" type="ORF">PV08_00014</name>
</gene>
<keyword evidence="5 6" id="KW-0408">Iron</keyword>
<dbReference type="OrthoDB" id="3934656at2759"/>
<dbReference type="GO" id="GO:0016705">
    <property type="term" value="F:oxidoreductase activity, acting on paired donors, with incorporation or reduction of molecular oxygen"/>
    <property type="evidence" value="ECO:0007669"/>
    <property type="project" value="InterPro"/>
</dbReference>
<dbReference type="Pfam" id="PF00067">
    <property type="entry name" value="p450"/>
    <property type="match status" value="1"/>
</dbReference>
<evidence type="ECO:0000256" key="6">
    <source>
        <dbReference type="PIRSR" id="PIRSR602401-1"/>
    </source>
</evidence>
<dbReference type="GO" id="GO:0004497">
    <property type="term" value="F:monooxygenase activity"/>
    <property type="evidence" value="ECO:0007669"/>
    <property type="project" value="UniProtKB-KW"/>
</dbReference>
<dbReference type="Proteomes" id="UP000053328">
    <property type="component" value="Unassembled WGS sequence"/>
</dbReference>
<dbReference type="VEuPathDB" id="FungiDB:PV08_00014"/>
<dbReference type="PROSITE" id="PS00086">
    <property type="entry name" value="CYTOCHROME_P450"/>
    <property type="match status" value="1"/>
</dbReference>
<dbReference type="GeneID" id="27327097"/>
<dbReference type="PRINTS" id="PR00385">
    <property type="entry name" value="P450"/>
</dbReference>
<feature type="chain" id="PRO_5002238228" description="Pisatin demethylase" evidence="8">
    <location>
        <begin position="20"/>
        <end position="489"/>
    </location>
</feature>
<name>A0A0D2A3H5_9EURO</name>
<accession>A0A0D2A3H5</accession>
<dbReference type="InterPro" id="IPR002401">
    <property type="entry name" value="Cyt_P450_E_grp-I"/>
</dbReference>
<keyword evidence="10" id="KW-1185">Reference proteome</keyword>
<keyword evidence="3 6" id="KW-0479">Metal-binding</keyword>
<proteinExistence type="inferred from homology"/>
<dbReference type="PANTHER" id="PTHR24305:SF166">
    <property type="entry name" value="CYTOCHROME P450 12A4, MITOCHONDRIAL-RELATED"/>
    <property type="match status" value="1"/>
</dbReference>
<dbReference type="Gene3D" id="1.10.630.10">
    <property type="entry name" value="Cytochrome P450"/>
    <property type="match status" value="1"/>
</dbReference>
<evidence type="ECO:0000256" key="3">
    <source>
        <dbReference type="ARBA" id="ARBA00022723"/>
    </source>
</evidence>
<evidence type="ECO:0000256" key="1">
    <source>
        <dbReference type="ARBA" id="ARBA00001971"/>
    </source>
</evidence>